<evidence type="ECO:0000313" key="1">
    <source>
        <dbReference type="EMBL" id="OGC21010.1"/>
    </source>
</evidence>
<proteinExistence type="predicted"/>
<reference evidence="1 2" key="1">
    <citation type="journal article" date="2016" name="Nat. Commun.">
        <title>Thousands of microbial genomes shed light on interconnected biogeochemical processes in an aquifer system.</title>
        <authorList>
            <person name="Anantharaman K."/>
            <person name="Brown C.T."/>
            <person name="Hug L.A."/>
            <person name="Sharon I."/>
            <person name="Castelle C.J."/>
            <person name="Probst A.J."/>
            <person name="Thomas B.C."/>
            <person name="Singh A."/>
            <person name="Wilkins M.J."/>
            <person name="Karaoz U."/>
            <person name="Brodie E.L."/>
            <person name="Williams K.H."/>
            <person name="Hubbard S.S."/>
            <person name="Banfield J.F."/>
        </authorList>
    </citation>
    <scope>NUCLEOTIDE SEQUENCE [LARGE SCALE GENOMIC DNA]</scope>
</reference>
<organism evidence="1 2">
    <name type="scientific">candidate division WOR-1 bacterium RIFOXYB2_FULL_37_13</name>
    <dbReference type="NCBI Taxonomy" id="1802579"/>
    <lineage>
        <taxon>Bacteria</taxon>
        <taxon>Bacillati</taxon>
        <taxon>Saganbacteria</taxon>
    </lineage>
</organism>
<dbReference type="EMBL" id="MEUB01000051">
    <property type="protein sequence ID" value="OGC21010.1"/>
    <property type="molecule type" value="Genomic_DNA"/>
</dbReference>
<name>A0A1F4SKR9_UNCSA</name>
<gene>
    <name evidence="1" type="ORF">A2310_00630</name>
</gene>
<protein>
    <submittedName>
        <fullName evidence="1">Uncharacterized protein</fullName>
    </submittedName>
</protein>
<accession>A0A1F4SKR9</accession>
<sequence length="73" mass="8271">MIKINPQRKPSKSYKMSDIVTAAQEAMKKEVIADGEALIKKEINLSPKRTAEVDRIAEILSRYVLKEVLKEKG</sequence>
<dbReference type="Proteomes" id="UP000178417">
    <property type="component" value="Unassembled WGS sequence"/>
</dbReference>
<evidence type="ECO:0000313" key="2">
    <source>
        <dbReference type="Proteomes" id="UP000178417"/>
    </source>
</evidence>
<comment type="caution">
    <text evidence="1">The sequence shown here is derived from an EMBL/GenBank/DDBJ whole genome shotgun (WGS) entry which is preliminary data.</text>
</comment>
<dbReference type="STRING" id="1802579.A2310_00630"/>
<dbReference type="AlphaFoldDB" id="A0A1F4SKR9"/>